<dbReference type="Proteomes" id="UP001141619">
    <property type="component" value="Unassembled WGS sequence"/>
</dbReference>
<keyword evidence="6" id="KW-1185">Reference proteome</keyword>
<comment type="caution">
    <text evidence="5">The sequence shown here is derived from an EMBL/GenBank/DDBJ whole genome shotgun (WGS) entry which is preliminary data.</text>
</comment>
<evidence type="ECO:0000313" key="5">
    <source>
        <dbReference type="EMBL" id="MDA5192359.1"/>
    </source>
</evidence>
<evidence type="ECO:0000259" key="4">
    <source>
        <dbReference type="PROSITE" id="PS51186"/>
    </source>
</evidence>
<dbReference type="RefSeq" id="WP_274942068.1">
    <property type="nucleotide sequence ID" value="NZ_JANWOI010000001.1"/>
</dbReference>
<dbReference type="InterPro" id="IPR016181">
    <property type="entry name" value="Acyl_CoA_acyltransferase"/>
</dbReference>
<organism evidence="5 6">
    <name type="scientific">Govanella unica</name>
    <dbReference type="NCBI Taxonomy" id="2975056"/>
    <lineage>
        <taxon>Bacteria</taxon>
        <taxon>Pseudomonadati</taxon>
        <taxon>Pseudomonadota</taxon>
        <taxon>Alphaproteobacteria</taxon>
        <taxon>Emcibacterales</taxon>
        <taxon>Govanellaceae</taxon>
        <taxon>Govanella</taxon>
    </lineage>
</organism>
<dbReference type="Pfam" id="PF13302">
    <property type="entry name" value="Acetyltransf_3"/>
    <property type="match status" value="1"/>
</dbReference>
<reference evidence="5" key="1">
    <citation type="submission" date="2022-08" db="EMBL/GenBank/DDBJ databases">
        <authorList>
            <person name="Vandamme P."/>
            <person name="Hettiarachchi A."/>
            <person name="Peeters C."/>
            <person name="Cnockaert M."/>
            <person name="Carlier A."/>
        </authorList>
    </citation>
    <scope>NUCLEOTIDE SEQUENCE</scope>
    <source>
        <strain evidence="5">LMG 31809</strain>
    </source>
</reference>
<reference evidence="5" key="2">
    <citation type="journal article" date="2023" name="Syst. Appl. Microbiol.">
        <title>Govania unica gen. nov., sp. nov., a rare biosphere bacterium that represents a novel family in the class Alphaproteobacteria.</title>
        <authorList>
            <person name="Vandamme P."/>
            <person name="Peeters C."/>
            <person name="Hettiarachchi A."/>
            <person name="Cnockaert M."/>
            <person name="Carlier A."/>
        </authorList>
    </citation>
    <scope>NUCLEOTIDE SEQUENCE</scope>
    <source>
        <strain evidence="5">LMG 31809</strain>
    </source>
</reference>
<evidence type="ECO:0000256" key="3">
    <source>
        <dbReference type="ARBA" id="ARBA00038502"/>
    </source>
</evidence>
<dbReference type="PROSITE" id="PS51186">
    <property type="entry name" value="GNAT"/>
    <property type="match status" value="1"/>
</dbReference>
<keyword evidence="2" id="KW-0012">Acyltransferase</keyword>
<evidence type="ECO:0000313" key="6">
    <source>
        <dbReference type="Proteomes" id="UP001141619"/>
    </source>
</evidence>
<dbReference type="Gene3D" id="3.40.630.30">
    <property type="match status" value="1"/>
</dbReference>
<proteinExistence type="inferred from homology"/>
<evidence type="ECO:0000256" key="1">
    <source>
        <dbReference type="ARBA" id="ARBA00022679"/>
    </source>
</evidence>
<dbReference type="SUPFAM" id="SSF55729">
    <property type="entry name" value="Acyl-CoA N-acyltransferases (Nat)"/>
    <property type="match status" value="1"/>
</dbReference>
<dbReference type="PANTHER" id="PTHR43792:SF8">
    <property type="entry name" value="[RIBOSOMAL PROTEIN US5]-ALANINE N-ACETYLTRANSFERASE"/>
    <property type="match status" value="1"/>
</dbReference>
<feature type="domain" description="N-acetyltransferase" evidence="4">
    <location>
        <begin position="12"/>
        <end position="170"/>
    </location>
</feature>
<dbReference type="InterPro" id="IPR051531">
    <property type="entry name" value="N-acetyltransferase"/>
</dbReference>
<evidence type="ECO:0000256" key="2">
    <source>
        <dbReference type="ARBA" id="ARBA00023315"/>
    </source>
</evidence>
<dbReference type="PANTHER" id="PTHR43792">
    <property type="entry name" value="GNAT FAMILY, PUTATIVE (AFU_ORTHOLOGUE AFUA_3G00765)-RELATED-RELATED"/>
    <property type="match status" value="1"/>
</dbReference>
<keyword evidence="1" id="KW-0808">Transferase</keyword>
<dbReference type="InterPro" id="IPR000182">
    <property type="entry name" value="GNAT_dom"/>
</dbReference>
<sequence length="180" mass="20528">MRLAPSLETDRLRLRLLGEADLDRLVRLIGDWEVARWLAHVPYPYEREDGREFIRDMTESMAAGREVHYVIADKATDALMGGCGFLDQEDGLELGYWLGRDYWGRGYVPEALRSLISAGFGGLGLDVIAARVLPDNLRSRRVLEQLGFQDVGLRAVNFPLRNLTMMVPQYELKRSDWETA</sequence>
<gene>
    <name evidence="5" type="ORF">NYP16_00100</name>
</gene>
<accession>A0A9X3TV74</accession>
<dbReference type="EMBL" id="JANWOI010000001">
    <property type="protein sequence ID" value="MDA5192359.1"/>
    <property type="molecule type" value="Genomic_DNA"/>
</dbReference>
<comment type="similarity">
    <text evidence="3">Belongs to the acetyltransferase family. RimJ subfamily.</text>
</comment>
<name>A0A9X3TV74_9PROT</name>
<dbReference type="AlphaFoldDB" id="A0A9X3TV74"/>
<dbReference type="GO" id="GO:0016747">
    <property type="term" value="F:acyltransferase activity, transferring groups other than amino-acyl groups"/>
    <property type="evidence" value="ECO:0007669"/>
    <property type="project" value="InterPro"/>
</dbReference>
<protein>
    <submittedName>
        <fullName evidence="5">GNAT family N-acetyltransferase</fullName>
    </submittedName>
</protein>